<feature type="domain" description="Gfo/Idh/MocA-like oxidoreductase N-terminal" evidence="1">
    <location>
        <begin position="8"/>
        <end position="124"/>
    </location>
</feature>
<gene>
    <name evidence="3" type="ORF">A8990_102158</name>
</gene>
<evidence type="ECO:0000313" key="4">
    <source>
        <dbReference type="Proteomes" id="UP000256304"/>
    </source>
</evidence>
<dbReference type="AlphaFoldDB" id="A0A3D9SDZ1"/>
<proteinExistence type="predicted"/>
<dbReference type="Pfam" id="PF22725">
    <property type="entry name" value="GFO_IDH_MocA_C3"/>
    <property type="match status" value="1"/>
</dbReference>
<sequence>MTLKLIQVGLGMHGFGVAQAFVKHSPDFSYAGIVEINPARLKECAAELGVAEEFCYTDYKEAFAALEADAVFVTAASPYHYPICKAALEQGLHVLVEKPFVLEISEACELVELAKQKGLILMVSQNYRYQNHVLSLKNAIGEVGQPLFVQAQFFYDHFGKDYQQVMDNFMLLEMAVHHIDMIRYLFGSNIRSVSGKTWNIEGSMYKGHPNVQASMELDNGMPVFYLGSLVSKGLSSPWEGEWRVQCQDGSVHLGDLGQGYGVYIVDQQQNKRFISYEDGPLPDSKQGIHSVLADLAARIHDGGEPMLSGRDNLYTLAALIAFADSSERGTVKYPESYIITN</sequence>
<dbReference type="InterPro" id="IPR055170">
    <property type="entry name" value="GFO_IDH_MocA-like_dom"/>
</dbReference>
<accession>A0A3D9SDZ1</accession>
<evidence type="ECO:0000259" key="1">
    <source>
        <dbReference type="Pfam" id="PF01408"/>
    </source>
</evidence>
<dbReference type="Gene3D" id="3.30.360.10">
    <property type="entry name" value="Dihydrodipicolinate Reductase, domain 2"/>
    <property type="match status" value="1"/>
</dbReference>
<dbReference type="InterPro" id="IPR051317">
    <property type="entry name" value="Gfo/Idh/MocA_oxidoreduct"/>
</dbReference>
<dbReference type="InterPro" id="IPR036291">
    <property type="entry name" value="NAD(P)-bd_dom_sf"/>
</dbReference>
<name>A0A3D9SDZ1_9BACL</name>
<dbReference type="RefSeq" id="WP_116187526.1">
    <property type="nucleotide sequence ID" value="NZ_QTTN01000002.1"/>
</dbReference>
<dbReference type="PANTHER" id="PTHR43708:SF8">
    <property type="entry name" value="OXIDOREDUCTASE"/>
    <property type="match status" value="1"/>
</dbReference>
<evidence type="ECO:0000313" key="3">
    <source>
        <dbReference type="EMBL" id="REE93072.1"/>
    </source>
</evidence>
<dbReference type="GO" id="GO:0000166">
    <property type="term" value="F:nucleotide binding"/>
    <property type="evidence" value="ECO:0007669"/>
    <property type="project" value="InterPro"/>
</dbReference>
<keyword evidence="4" id="KW-1185">Reference proteome</keyword>
<evidence type="ECO:0000259" key="2">
    <source>
        <dbReference type="Pfam" id="PF22725"/>
    </source>
</evidence>
<comment type="caution">
    <text evidence="3">The sequence shown here is derived from an EMBL/GenBank/DDBJ whole genome shotgun (WGS) entry which is preliminary data.</text>
</comment>
<dbReference type="OrthoDB" id="9800252at2"/>
<reference evidence="3 4" key="1">
    <citation type="submission" date="2018-08" db="EMBL/GenBank/DDBJ databases">
        <title>Genomic Encyclopedia of Type Strains, Phase III (KMG-III): the genomes of soil and plant-associated and newly described type strains.</title>
        <authorList>
            <person name="Whitman W."/>
        </authorList>
    </citation>
    <scope>NUCLEOTIDE SEQUENCE [LARGE SCALE GENOMIC DNA]</scope>
    <source>
        <strain evidence="3 4">CGMCC 1.10966</strain>
    </source>
</reference>
<protein>
    <submittedName>
        <fullName evidence="3">Putative dehydrogenase</fullName>
    </submittedName>
</protein>
<dbReference type="Proteomes" id="UP000256304">
    <property type="component" value="Unassembled WGS sequence"/>
</dbReference>
<dbReference type="SUPFAM" id="SSF51735">
    <property type="entry name" value="NAD(P)-binding Rossmann-fold domains"/>
    <property type="match status" value="1"/>
</dbReference>
<feature type="domain" description="GFO/IDH/MocA-like oxidoreductase" evidence="2">
    <location>
        <begin position="141"/>
        <end position="251"/>
    </location>
</feature>
<organism evidence="3 4">
    <name type="scientific">Paenibacillus taihuensis</name>
    <dbReference type="NCBI Taxonomy" id="1156355"/>
    <lineage>
        <taxon>Bacteria</taxon>
        <taxon>Bacillati</taxon>
        <taxon>Bacillota</taxon>
        <taxon>Bacilli</taxon>
        <taxon>Bacillales</taxon>
        <taxon>Paenibacillaceae</taxon>
        <taxon>Paenibacillus</taxon>
    </lineage>
</organism>
<dbReference type="SUPFAM" id="SSF55347">
    <property type="entry name" value="Glyceraldehyde-3-phosphate dehydrogenase-like, C-terminal domain"/>
    <property type="match status" value="1"/>
</dbReference>
<dbReference type="EMBL" id="QTTN01000002">
    <property type="protein sequence ID" value="REE93072.1"/>
    <property type="molecule type" value="Genomic_DNA"/>
</dbReference>
<dbReference type="InterPro" id="IPR000683">
    <property type="entry name" value="Gfo/Idh/MocA-like_OxRdtase_N"/>
</dbReference>
<dbReference type="Gene3D" id="3.40.50.720">
    <property type="entry name" value="NAD(P)-binding Rossmann-like Domain"/>
    <property type="match status" value="1"/>
</dbReference>
<dbReference type="Pfam" id="PF01408">
    <property type="entry name" value="GFO_IDH_MocA"/>
    <property type="match status" value="1"/>
</dbReference>
<dbReference type="PANTHER" id="PTHR43708">
    <property type="entry name" value="CONSERVED EXPRESSED OXIDOREDUCTASE (EUROFUNG)"/>
    <property type="match status" value="1"/>
</dbReference>